<keyword evidence="3" id="KW-0227">DNA damage</keyword>
<keyword evidence="4 8" id="KW-0378">Hydrolase</keyword>
<evidence type="ECO:0000256" key="3">
    <source>
        <dbReference type="ARBA" id="ARBA00022763"/>
    </source>
</evidence>
<dbReference type="GO" id="GO:0106300">
    <property type="term" value="P:protein-DNA covalent cross-linking repair"/>
    <property type="evidence" value="ECO:0007669"/>
    <property type="project" value="InterPro"/>
</dbReference>
<evidence type="ECO:0000256" key="5">
    <source>
        <dbReference type="ARBA" id="ARBA00023124"/>
    </source>
</evidence>
<evidence type="ECO:0000256" key="4">
    <source>
        <dbReference type="ARBA" id="ARBA00022801"/>
    </source>
</evidence>
<keyword evidence="6" id="KW-0238">DNA-binding</keyword>
<evidence type="ECO:0000256" key="9">
    <source>
        <dbReference type="SAM" id="MobiDB-lite"/>
    </source>
</evidence>
<dbReference type="InterPro" id="IPR036590">
    <property type="entry name" value="SRAP-like"/>
</dbReference>
<keyword evidence="5" id="KW-0190">Covalent protein-DNA linkage</keyword>
<dbReference type="Proteomes" id="UP000198825">
    <property type="component" value="Chromosome I"/>
</dbReference>
<dbReference type="STRING" id="546874.SAMN04488544_1690"/>
<dbReference type="PANTHER" id="PTHR13604">
    <property type="entry name" value="DC12-RELATED"/>
    <property type="match status" value="1"/>
</dbReference>
<keyword evidence="2 8" id="KW-0645">Protease</keyword>
<dbReference type="AlphaFoldDB" id="A0A1H2MB56"/>
<evidence type="ECO:0000313" key="10">
    <source>
        <dbReference type="EMBL" id="SDU90161.1"/>
    </source>
</evidence>
<evidence type="ECO:0000256" key="8">
    <source>
        <dbReference type="RuleBase" id="RU364100"/>
    </source>
</evidence>
<protein>
    <recommendedName>
        <fullName evidence="8">Abasic site processing protein</fullName>
        <ecNumber evidence="8">3.4.-.-</ecNumber>
    </recommendedName>
</protein>
<reference evidence="11" key="1">
    <citation type="submission" date="2016-10" db="EMBL/GenBank/DDBJ databases">
        <authorList>
            <person name="Varghese N."/>
            <person name="Submissions S."/>
        </authorList>
    </citation>
    <scope>NUCLEOTIDE SEQUENCE [LARGE SCALE GENOMIC DNA]</scope>
    <source>
        <strain evidence="11">DSM 21743</strain>
    </source>
</reference>
<evidence type="ECO:0000313" key="11">
    <source>
        <dbReference type="Proteomes" id="UP000198825"/>
    </source>
</evidence>
<dbReference type="EMBL" id="LT629799">
    <property type="protein sequence ID" value="SDU90161.1"/>
    <property type="molecule type" value="Genomic_DNA"/>
</dbReference>
<dbReference type="PANTHER" id="PTHR13604:SF0">
    <property type="entry name" value="ABASIC SITE PROCESSING PROTEIN HMCES"/>
    <property type="match status" value="1"/>
</dbReference>
<feature type="region of interest" description="Disordered" evidence="9">
    <location>
        <begin position="118"/>
        <end position="139"/>
    </location>
</feature>
<name>A0A1H2MB56_9ACTN</name>
<dbReference type="GO" id="GO:0006508">
    <property type="term" value="P:proteolysis"/>
    <property type="evidence" value="ECO:0007669"/>
    <property type="project" value="UniProtKB-KW"/>
</dbReference>
<dbReference type="Pfam" id="PF02586">
    <property type="entry name" value="SRAP"/>
    <property type="match status" value="1"/>
</dbReference>
<keyword evidence="11" id="KW-1185">Reference proteome</keyword>
<proteinExistence type="inferred from homology"/>
<dbReference type="EC" id="3.4.-.-" evidence="8"/>
<dbReference type="GO" id="GO:0003697">
    <property type="term" value="F:single-stranded DNA binding"/>
    <property type="evidence" value="ECO:0007669"/>
    <property type="project" value="InterPro"/>
</dbReference>
<evidence type="ECO:0000256" key="2">
    <source>
        <dbReference type="ARBA" id="ARBA00022670"/>
    </source>
</evidence>
<evidence type="ECO:0000256" key="6">
    <source>
        <dbReference type="ARBA" id="ARBA00023125"/>
    </source>
</evidence>
<dbReference type="SUPFAM" id="SSF143081">
    <property type="entry name" value="BB1717-like"/>
    <property type="match status" value="1"/>
</dbReference>
<dbReference type="InterPro" id="IPR003738">
    <property type="entry name" value="SRAP"/>
</dbReference>
<sequence length="286" mass="30545">MCGRYAVSARAERLADQFDVVDIFDGLPEPDYNVAPTVTVPAVLGRAVRDGADAGQVRRRLAPLTWGLVPSWAKDRSIGSRLINARAETVAEKPAFRKAFASRRCLLPADGFYEWYTPDGHSSDGPRGSGRAGGTAKGKKQPFFLHRRDGGLLVMAGLYEIWRDPALDRDDESAWLRTCTVITTGATDAAGHIHDRMPMTVAPGAVDAWLDPTLTDPDQVLALLATDAAELEAYAVSTEVNSVRNNGPQLLRPLPVADEPAVGAPAAVDADGAVEGHDGAVQEPLV</sequence>
<evidence type="ECO:0000256" key="7">
    <source>
        <dbReference type="ARBA" id="ARBA00023239"/>
    </source>
</evidence>
<dbReference type="RefSeq" id="WP_197680671.1">
    <property type="nucleotide sequence ID" value="NZ_LT629799.1"/>
</dbReference>
<accession>A0A1H2MB56</accession>
<organism evidence="10 11">
    <name type="scientific">Microlunatus sagamiharensis</name>
    <dbReference type="NCBI Taxonomy" id="546874"/>
    <lineage>
        <taxon>Bacteria</taxon>
        <taxon>Bacillati</taxon>
        <taxon>Actinomycetota</taxon>
        <taxon>Actinomycetes</taxon>
        <taxon>Propionibacteriales</taxon>
        <taxon>Propionibacteriaceae</taxon>
        <taxon>Microlunatus</taxon>
    </lineage>
</organism>
<keyword evidence="7" id="KW-0456">Lyase</keyword>
<dbReference type="GO" id="GO:0016829">
    <property type="term" value="F:lyase activity"/>
    <property type="evidence" value="ECO:0007669"/>
    <property type="project" value="UniProtKB-KW"/>
</dbReference>
<feature type="compositionally biased region" description="Gly residues" evidence="9">
    <location>
        <begin position="127"/>
        <end position="136"/>
    </location>
</feature>
<comment type="similarity">
    <text evidence="1 8">Belongs to the SOS response-associated peptidase family.</text>
</comment>
<gene>
    <name evidence="10" type="ORF">SAMN04488544_1690</name>
</gene>
<dbReference type="Gene3D" id="3.90.1680.10">
    <property type="entry name" value="SOS response associated peptidase-like"/>
    <property type="match status" value="1"/>
</dbReference>
<dbReference type="GO" id="GO:0008233">
    <property type="term" value="F:peptidase activity"/>
    <property type="evidence" value="ECO:0007669"/>
    <property type="project" value="UniProtKB-KW"/>
</dbReference>
<evidence type="ECO:0000256" key="1">
    <source>
        <dbReference type="ARBA" id="ARBA00008136"/>
    </source>
</evidence>